<sequence length="285" mass="33645">MGYCKLCQKFPEDDDGLCEQCFDVLFYLKDIIEDYLKGDAADPVIINALREFTWLYAGFPRLWGYYNCIINTVYFFILNRERDYITEVDLNYFDFTTLDKNDVLKILFESKALKEPSLSSPGTYEIGELARILSIKIREELENDTGRFKEAAEEMFGITSIILTYILIKRKFNNPMEEILPRKAISLFLTFAQIIINNFEETDNIPEEIRIDLLQNKQKLINVSKNTQFKFLLEMMGLTYISPGIPNIIYGVDDTHKTLKFKNTIINLLENLRERRRERERVRER</sequence>
<protein>
    <submittedName>
        <fullName evidence="1">Uncharacterized protein</fullName>
    </submittedName>
</protein>
<reference evidence="1" key="1">
    <citation type="journal article" date="2015" name="Nature">
        <title>Complex archaea that bridge the gap between prokaryotes and eukaryotes.</title>
        <authorList>
            <person name="Spang A."/>
            <person name="Saw J.H."/>
            <person name="Jorgensen S.L."/>
            <person name="Zaremba-Niedzwiedzka K."/>
            <person name="Martijn J."/>
            <person name="Lind A.E."/>
            <person name="van Eijk R."/>
            <person name="Schleper C."/>
            <person name="Guy L."/>
            <person name="Ettema T.J."/>
        </authorList>
    </citation>
    <scope>NUCLEOTIDE SEQUENCE</scope>
</reference>
<name>A0A0F9G881_9ZZZZ</name>
<comment type="caution">
    <text evidence="1">The sequence shown here is derived from an EMBL/GenBank/DDBJ whole genome shotgun (WGS) entry which is preliminary data.</text>
</comment>
<dbReference type="AlphaFoldDB" id="A0A0F9G881"/>
<proteinExistence type="predicted"/>
<organism evidence="1">
    <name type="scientific">marine sediment metagenome</name>
    <dbReference type="NCBI Taxonomy" id="412755"/>
    <lineage>
        <taxon>unclassified sequences</taxon>
        <taxon>metagenomes</taxon>
        <taxon>ecological metagenomes</taxon>
    </lineage>
</organism>
<dbReference type="EMBL" id="LAZR01029492">
    <property type="protein sequence ID" value="KKL59427.1"/>
    <property type="molecule type" value="Genomic_DNA"/>
</dbReference>
<gene>
    <name evidence="1" type="ORF">LCGC14_2215460</name>
</gene>
<accession>A0A0F9G881</accession>
<evidence type="ECO:0000313" key="1">
    <source>
        <dbReference type="EMBL" id="KKL59427.1"/>
    </source>
</evidence>